<reference evidence="1 2" key="2">
    <citation type="journal article" date="2022" name="Mol. Ecol. Resour.">
        <title>The genomes of chicory, endive, great burdock and yacon provide insights into Asteraceae paleo-polyploidization history and plant inulin production.</title>
        <authorList>
            <person name="Fan W."/>
            <person name="Wang S."/>
            <person name="Wang H."/>
            <person name="Wang A."/>
            <person name="Jiang F."/>
            <person name="Liu H."/>
            <person name="Zhao H."/>
            <person name="Xu D."/>
            <person name="Zhang Y."/>
        </authorList>
    </citation>
    <scope>NUCLEOTIDE SEQUENCE [LARGE SCALE GENOMIC DNA]</scope>
    <source>
        <strain evidence="2">cv. Niubang</strain>
    </source>
</reference>
<dbReference type="Proteomes" id="UP001055879">
    <property type="component" value="Linkage Group LG03"/>
</dbReference>
<comment type="caution">
    <text evidence="1">The sequence shown here is derived from an EMBL/GenBank/DDBJ whole genome shotgun (WGS) entry which is preliminary data.</text>
</comment>
<gene>
    <name evidence="1" type="ORF">L6452_10379</name>
</gene>
<name>A0ACB9DMH2_ARCLA</name>
<proteinExistence type="predicted"/>
<protein>
    <submittedName>
        <fullName evidence="1">Uncharacterized protein</fullName>
    </submittedName>
</protein>
<accession>A0ACB9DMH2</accession>
<reference evidence="2" key="1">
    <citation type="journal article" date="2022" name="Mol. Ecol. Resour.">
        <title>The genomes of chicory, endive, great burdock and yacon provide insights into Asteraceae palaeo-polyploidization history and plant inulin production.</title>
        <authorList>
            <person name="Fan W."/>
            <person name="Wang S."/>
            <person name="Wang H."/>
            <person name="Wang A."/>
            <person name="Jiang F."/>
            <person name="Liu H."/>
            <person name="Zhao H."/>
            <person name="Xu D."/>
            <person name="Zhang Y."/>
        </authorList>
    </citation>
    <scope>NUCLEOTIDE SEQUENCE [LARGE SCALE GENOMIC DNA]</scope>
    <source>
        <strain evidence="2">cv. Niubang</strain>
    </source>
</reference>
<sequence length="94" mass="10727">MLNCLYSANRLKSGFTISGQIVHSIPLLGIWCFKSKLYPLVQIKFYSDCCLVYALDVRNCLYVAAAAAYLFAYNNLLIADKPVKMKHKKKQCRD</sequence>
<dbReference type="EMBL" id="CM042049">
    <property type="protein sequence ID" value="KAI3747750.1"/>
    <property type="molecule type" value="Genomic_DNA"/>
</dbReference>
<evidence type="ECO:0000313" key="1">
    <source>
        <dbReference type="EMBL" id="KAI3747750.1"/>
    </source>
</evidence>
<evidence type="ECO:0000313" key="2">
    <source>
        <dbReference type="Proteomes" id="UP001055879"/>
    </source>
</evidence>
<keyword evidence="2" id="KW-1185">Reference proteome</keyword>
<organism evidence="1 2">
    <name type="scientific">Arctium lappa</name>
    <name type="common">Greater burdock</name>
    <name type="synonym">Lappa major</name>
    <dbReference type="NCBI Taxonomy" id="4217"/>
    <lineage>
        <taxon>Eukaryota</taxon>
        <taxon>Viridiplantae</taxon>
        <taxon>Streptophyta</taxon>
        <taxon>Embryophyta</taxon>
        <taxon>Tracheophyta</taxon>
        <taxon>Spermatophyta</taxon>
        <taxon>Magnoliopsida</taxon>
        <taxon>eudicotyledons</taxon>
        <taxon>Gunneridae</taxon>
        <taxon>Pentapetalae</taxon>
        <taxon>asterids</taxon>
        <taxon>campanulids</taxon>
        <taxon>Asterales</taxon>
        <taxon>Asteraceae</taxon>
        <taxon>Carduoideae</taxon>
        <taxon>Cardueae</taxon>
        <taxon>Arctiinae</taxon>
        <taxon>Arctium</taxon>
    </lineage>
</organism>